<evidence type="ECO:0000313" key="4">
    <source>
        <dbReference type="Proteomes" id="UP000243338"/>
    </source>
</evidence>
<dbReference type="STRING" id="1353158.SAMN04488587_0323"/>
<dbReference type="AlphaFoldDB" id="A0A1H9Y909"/>
<sequence>MKIENMFNNEKGTSPVIGVMLMVVVTVILAAAVSSYSSGMIETTEAAPMGVFDVTIEKDAAPVSGMTPVSYMEIKHVTGDSMQTKDIKIMTIDANGTVTEILPNVINAEYYYVWGGTVYDKTAGIPHWNNPAYGYSGSPETNFGNYTLRPGVTMSAATYDNYVADPTTPMDVMFSDWENVEEGDFVNVKIVHIPSQKVIFQTNVEVI</sequence>
<dbReference type="InterPro" id="IPR012859">
    <property type="entry name" value="Pilin_N_archaeal"/>
</dbReference>
<keyword evidence="3" id="KW-0966">Cell projection</keyword>
<dbReference type="RefSeq" id="WP_091688369.1">
    <property type="nucleotide sequence ID" value="NZ_CAAGSJ010000004.1"/>
</dbReference>
<keyword evidence="3" id="KW-0282">Flagellum</keyword>
<proteinExistence type="predicted"/>
<dbReference type="NCBIfam" id="TIGR02537">
    <property type="entry name" value="arch_flag_Nterm"/>
    <property type="match status" value="1"/>
</dbReference>
<dbReference type="OrthoDB" id="125222at2157"/>
<evidence type="ECO:0000313" key="3">
    <source>
        <dbReference type="EMBL" id="SES64921.1"/>
    </source>
</evidence>
<keyword evidence="1" id="KW-1133">Transmembrane helix</keyword>
<feature type="domain" description="Archaeal Type IV pilin N-terminal" evidence="2">
    <location>
        <begin position="12"/>
        <end position="92"/>
    </location>
</feature>
<name>A0A1H9Y909_9EURY</name>
<dbReference type="Pfam" id="PF07790">
    <property type="entry name" value="Pilin_N"/>
    <property type="match status" value="1"/>
</dbReference>
<keyword evidence="1" id="KW-0812">Transmembrane</keyword>
<protein>
    <submittedName>
        <fullName evidence="3">Flagellin N-terminal-like domain-containing protein</fullName>
    </submittedName>
</protein>
<keyword evidence="4" id="KW-1185">Reference proteome</keyword>
<gene>
    <name evidence="3" type="ORF">SAMN04488587_0323</name>
</gene>
<feature type="transmembrane region" description="Helical" evidence="1">
    <location>
        <begin position="12"/>
        <end position="33"/>
    </location>
</feature>
<evidence type="ECO:0000256" key="1">
    <source>
        <dbReference type="SAM" id="Phobius"/>
    </source>
</evidence>
<organism evidence="3 4">
    <name type="scientific">Methanococcoides vulcani</name>
    <dbReference type="NCBI Taxonomy" id="1353158"/>
    <lineage>
        <taxon>Archaea</taxon>
        <taxon>Methanobacteriati</taxon>
        <taxon>Methanobacteriota</taxon>
        <taxon>Stenosarchaea group</taxon>
        <taxon>Methanomicrobia</taxon>
        <taxon>Methanosarcinales</taxon>
        <taxon>Methanosarcinaceae</taxon>
        <taxon>Methanococcoides</taxon>
    </lineage>
</organism>
<dbReference type="Proteomes" id="UP000243338">
    <property type="component" value="Unassembled WGS sequence"/>
</dbReference>
<evidence type="ECO:0000259" key="2">
    <source>
        <dbReference type="Pfam" id="PF07790"/>
    </source>
</evidence>
<accession>A0A1H9Y909</accession>
<keyword evidence="3" id="KW-0969">Cilium</keyword>
<reference evidence="4" key="1">
    <citation type="submission" date="2016-10" db="EMBL/GenBank/DDBJ databases">
        <authorList>
            <person name="Varghese N."/>
            <person name="Submissions S."/>
        </authorList>
    </citation>
    <scope>NUCLEOTIDE SEQUENCE [LARGE SCALE GENOMIC DNA]</scope>
    <source>
        <strain evidence="4">SLH 33</strain>
    </source>
</reference>
<dbReference type="EMBL" id="FOHQ01000001">
    <property type="protein sequence ID" value="SES64921.1"/>
    <property type="molecule type" value="Genomic_DNA"/>
</dbReference>
<keyword evidence="1" id="KW-0472">Membrane</keyword>
<dbReference type="InterPro" id="IPR013373">
    <property type="entry name" value="Flagellin/pilin_N_arc"/>
</dbReference>